<evidence type="ECO:0000313" key="2">
    <source>
        <dbReference type="Proteomes" id="UP000198968"/>
    </source>
</evidence>
<keyword evidence="2" id="KW-1185">Reference proteome</keyword>
<evidence type="ECO:0000313" key="1">
    <source>
        <dbReference type="EMBL" id="SFO51091.1"/>
    </source>
</evidence>
<dbReference type="Proteomes" id="UP000198968">
    <property type="component" value="Unassembled WGS sequence"/>
</dbReference>
<reference evidence="2" key="1">
    <citation type="submission" date="2016-10" db="EMBL/GenBank/DDBJ databases">
        <authorList>
            <person name="Varghese N."/>
            <person name="Submissions S."/>
        </authorList>
    </citation>
    <scope>NUCLEOTIDE SEQUENCE [LARGE SCALE GENOMIC DNA]</scope>
    <source>
        <strain evidence="2">OV426</strain>
    </source>
</reference>
<gene>
    <name evidence="1" type="ORF">SAMN05428971_4283</name>
</gene>
<dbReference type="EMBL" id="FOVG01000007">
    <property type="protein sequence ID" value="SFO51091.1"/>
    <property type="molecule type" value="Genomic_DNA"/>
</dbReference>
<accession>A0A1I5HTF2</accession>
<sequence length="57" mass="7093">MKAYAFQTPVQAMTLIEKIKNDEFQWFNLEWEGHRFNCPHHFIKRLSSRCYIKAFWR</sequence>
<protein>
    <submittedName>
        <fullName evidence="1">Uncharacterized protein</fullName>
    </submittedName>
</protein>
<dbReference type="AlphaFoldDB" id="A0A1I5HTF2"/>
<name>A0A1I5HTF2_9GAMM</name>
<organism evidence="1 2">
    <name type="scientific">Candidatus Pantoea varia</name>
    <dbReference type="NCBI Taxonomy" id="1881036"/>
    <lineage>
        <taxon>Bacteria</taxon>
        <taxon>Pseudomonadati</taxon>
        <taxon>Pseudomonadota</taxon>
        <taxon>Gammaproteobacteria</taxon>
        <taxon>Enterobacterales</taxon>
        <taxon>Erwiniaceae</taxon>
        <taxon>Pantoea</taxon>
    </lineage>
</organism>
<proteinExistence type="predicted"/>